<dbReference type="EMBL" id="FOSD01000001">
    <property type="protein sequence ID" value="SFJ30232.1"/>
    <property type="molecule type" value="Genomic_DNA"/>
</dbReference>
<evidence type="ECO:0000313" key="4">
    <source>
        <dbReference type="Proteomes" id="UP000198841"/>
    </source>
</evidence>
<proteinExistence type="predicted"/>
<dbReference type="Proteomes" id="UP000198841">
    <property type="component" value="Unassembled WGS sequence"/>
</dbReference>
<evidence type="ECO:0008006" key="5">
    <source>
        <dbReference type="Google" id="ProtNLM"/>
    </source>
</evidence>
<keyword evidence="2" id="KW-0732">Signal</keyword>
<evidence type="ECO:0000256" key="2">
    <source>
        <dbReference type="SAM" id="SignalP"/>
    </source>
</evidence>
<accession>A0A1I3Q9I4</accession>
<evidence type="ECO:0000256" key="1">
    <source>
        <dbReference type="SAM" id="MobiDB-lite"/>
    </source>
</evidence>
<dbReference type="RefSeq" id="WP_008107974.1">
    <property type="nucleotide sequence ID" value="NZ_FOSD01000001.1"/>
</dbReference>
<gene>
    <name evidence="3" type="ORF">SAMN05518863_10155</name>
</gene>
<protein>
    <recommendedName>
        <fullName evidence="5">DUF2846 domain-containing protein</fullName>
    </recommendedName>
</protein>
<evidence type="ECO:0000313" key="3">
    <source>
        <dbReference type="EMBL" id="SFJ30232.1"/>
    </source>
</evidence>
<organism evidence="3 4">
    <name type="scientific">Candidatus Pantoea symbiotica</name>
    <dbReference type="NCBI Taxonomy" id="1884370"/>
    <lineage>
        <taxon>Bacteria</taxon>
        <taxon>Pseudomonadati</taxon>
        <taxon>Pseudomonadota</taxon>
        <taxon>Gammaproteobacteria</taxon>
        <taxon>Enterobacterales</taxon>
        <taxon>Erwiniaceae</taxon>
        <taxon>Pantoea</taxon>
    </lineage>
</organism>
<feature type="signal peptide" evidence="2">
    <location>
        <begin position="1"/>
        <end position="24"/>
    </location>
</feature>
<feature type="region of interest" description="Disordered" evidence="1">
    <location>
        <begin position="133"/>
        <end position="153"/>
    </location>
</feature>
<feature type="chain" id="PRO_5047434190" description="DUF2846 domain-containing protein" evidence="2">
    <location>
        <begin position="25"/>
        <end position="278"/>
    </location>
</feature>
<name>A0A1I3Q9I4_9GAMM</name>
<comment type="caution">
    <text evidence="3">The sequence shown here is derived from an EMBL/GenBank/DDBJ whole genome shotgun (WGS) entry which is preliminary data.</text>
</comment>
<keyword evidence="4" id="KW-1185">Reference proteome</keyword>
<reference evidence="3 4" key="1">
    <citation type="submission" date="2016-10" db="EMBL/GenBank/DDBJ databases">
        <authorList>
            <person name="Varghese N."/>
            <person name="Submissions S."/>
        </authorList>
    </citation>
    <scope>NUCLEOTIDE SEQUENCE [LARGE SCALE GENOMIC DNA]</scope>
    <source>
        <strain evidence="3 4">YR512</strain>
    </source>
</reference>
<sequence length="278" mass="30469">MFNNSLISSGVLLAGLLSALPSSAMLQAPNTFGDKYQAVPPVVRELTQIVYYRAKGSAIHPAPANVYVDGRYHTSLLPGGFTSFCLKAGSHTLGAFVNDPQYLGKTQGRYMADLMGGTTYYLRVDEQQQLQQPPSAVHRQQGESEVKQSRRQIHARSRATDIVPCVYDRAAAQSASHYLFTSNELFKQTGGIMMLSDQGMEALNEMVVTVRQQHPLLHSVILRLETRTDGEGVLRSKAKAIRNALTLAAIPDALIRAEFVHCGSDCPGDNPRVQILVR</sequence>